<dbReference type="InterPro" id="IPR017543">
    <property type="entry name" value="6-PTP_synth-rel_bac"/>
</dbReference>
<name>A0A1M7KZ83_9FIRM</name>
<dbReference type="InterPro" id="IPR038418">
    <property type="entry name" value="6-PTP_synth/QueD_sf"/>
</dbReference>
<dbReference type="Proteomes" id="UP000184038">
    <property type="component" value="Unassembled WGS sequence"/>
</dbReference>
<dbReference type="NCBIfam" id="TIGR03112">
    <property type="entry name" value="6_pyr_pter_rel"/>
    <property type="match status" value="1"/>
</dbReference>
<comment type="pathway">
    <text evidence="1">Purine metabolism; 7-cyano-7-deazaguanine biosynthesis.</text>
</comment>
<dbReference type="InterPro" id="IPR007115">
    <property type="entry name" value="6-PTP_synth/QueD"/>
</dbReference>
<dbReference type="GO" id="GO:0070497">
    <property type="term" value="F:6-carboxytetrahydropterin synthase activity"/>
    <property type="evidence" value="ECO:0007669"/>
    <property type="project" value="UniProtKB-EC"/>
</dbReference>
<evidence type="ECO:0000256" key="3">
    <source>
        <dbReference type="ARBA" id="ARBA00012982"/>
    </source>
</evidence>
<organism evidence="7 8">
    <name type="scientific">Anaerosporobacter mobilis DSM 15930</name>
    <dbReference type="NCBI Taxonomy" id="1120996"/>
    <lineage>
        <taxon>Bacteria</taxon>
        <taxon>Bacillati</taxon>
        <taxon>Bacillota</taxon>
        <taxon>Clostridia</taxon>
        <taxon>Lachnospirales</taxon>
        <taxon>Lachnospiraceae</taxon>
        <taxon>Anaerosporobacter</taxon>
    </lineage>
</organism>
<dbReference type="SUPFAM" id="SSF55620">
    <property type="entry name" value="Tetrahydrobiopterin biosynthesis enzymes-like"/>
    <property type="match status" value="1"/>
</dbReference>
<evidence type="ECO:0000256" key="6">
    <source>
        <dbReference type="ARBA" id="ARBA00048807"/>
    </source>
</evidence>
<dbReference type="EMBL" id="FRCP01000015">
    <property type="protein sequence ID" value="SHM70813.1"/>
    <property type="molecule type" value="Genomic_DNA"/>
</dbReference>
<evidence type="ECO:0000313" key="7">
    <source>
        <dbReference type="EMBL" id="SHM70813.1"/>
    </source>
</evidence>
<dbReference type="Gene3D" id="3.30.479.10">
    <property type="entry name" value="6-pyruvoyl tetrahydropterin synthase/QueD"/>
    <property type="match status" value="1"/>
</dbReference>
<evidence type="ECO:0000313" key="8">
    <source>
        <dbReference type="Proteomes" id="UP000184038"/>
    </source>
</evidence>
<evidence type="ECO:0000256" key="4">
    <source>
        <dbReference type="ARBA" id="ARBA00018141"/>
    </source>
</evidence>
<reference evidence="7 8" key="1">
    <citation type="submission" date="2016-11" db="EMBL/GenBank/DDBJ databases">
        <authorList>
            <person name="Jaros S."/>
            <person name="Januszkiewicz K."/>
            <person name="Wedrychowicz H."/>
        </authorList>
    </citation>
    <scope>NUCLEOTIDE SEQUENCE [LARGE SCALE GENOMIC DNA]</scope>
    <source>
        <strain evidence="7 8">DSM 15930</strain>
    </source>
</reference>
<dbReference type="OrthoDB" id="2060872at2"/>
<accession>A0A1M7KZ83</accession>
<comment type="catalytic activity">
    <reaction evidence="6">
        <text>7,8-dihydroneopterin 3'-triphosphate + H2O = 6-carboxy-5,6,7,8-tetrahydropterin + triphosphate + acetaldehyde + 2 H(+)</text>
        <dbReference type="Rhea" id="RHEA:27966"/>
        <dbReference type="ChEBI" id="CHEBI:15343"/>
        <dbReference type="ChEBI" id="CHEBI:15377"/>
        <dbReference type="ChEBI" id="CHEBI:15378"/>
        <dbReference type="ChEBI" id="CHEBI:18036"/>
        <dbReference type="ChEBI" id="CHEBI:58462"/>
        <dbReference type="ChEBI" id="CHEBI:61032"/>
        <dbReference type="EC" id="4.1.2.50"/>
    </reaction>
</comment>
<dbReference type="AlphaFoldDB" id="A0A1M7KZ83"/>
<dbReference type="STRING" id="1120996.SAMN02746066_02967"/>
<keyword evidence="8" id="KW-1185">Reference proteome</keyword>
<protein>
    <recommendedName>
        <fullName evidence="4">6-carboxy-5,6,7,8-tetrahydropterin synthase</fullName>
        <ecNumber evidence="3">4.1.2.50</ecNumber>
    </recommendedName>
    <alternativeName>
        <fullName evidence="5">Queuosine biosynthesis protein QueD</fullName>
    </alternativeName>
</protein>
<proteinExistence type="inferred from homology"/>
<evidence type="ECO:0000256" key="2">
    <source>
        <dbReference type="ARBA" id="ARBA00008900"/>
    </source>
</evidence>
<comment type="similarity">
    <text evidence="2">Belongs to the PTPS family. QueD subfamily.</text>
</comment>
<gene>
    <name evidence="7" type="ORF">SAMN02746066_02967</name>
</gene>
<dbReference type="UniPathway" id="UPA00391"/>
<evidence type="ECO:0000256" key="5">
    <source>
        <dbReference type="ARBA" id="ARBA00031449"/>
    </source>
</evidence>
<sequence length="150" mass="18067">MILQDKLLHYYKFKYYFSAQHSMTKSDEGMHPHTFTILLYMETYENYNIDLFSKVDRFLEEYFSRFSGEKLNKLACFEEEVPTIEVMGEYFYEEIKEKLQSVNLDLIQIDICENPLRIYSISDRILLSSAHIQNSSRQLERILEAQKKYL</sequence>
<dbReference type="Pfam" id="PF01242">
    <property type="entry name" value="PTPS"/>
    <property type="match status" value="1"/>
</dbReference>
<dbReference type="EC" id="4.1.2.50" evidence="3"/>
<dbReference type="RefSeq" id="WP_073289111.1">
    <property type="nucleotide sequence ID" value="NZ_FRCP01000015.1"/>
</dbReference>
<evidence type="ECO:0000256" key="1">
    <source>
        <dbReference type="ARBA" id="ARBA00005061"/>
    </source>
</evidence>